<dbReference type="EC" id="6.5.1.1" evidence="2"/>
<proteinExistence type="predicted"/>
<reference evidence="2 3" key="1">
    <citation type="submission" date="2024-04" db="EMBL/GenBank/DDBJ databases">
        <title>Isolation of an actinomycete strain from pig manure.</title>
        <authorList>
            <person name="Gong T."/>
            <person name="Yu Z."/>
            <person name="An M."/>
            <person name="Wei C."/>
            <person name="Yang W."/>
            <person name="Liu L."/>
        </authorList>
    </citation>
    <scope>NUCLEOTIDE SEQUENCE [LARGE SCALE GENOMIC DNA]</scope>
    <source>
        <strain evidence="2 3">ZF39</strain>
    </source>
</reference>
<gene>
    <name evidence="2" type="primary">ligD</name>
    <name evidence="2" type="ORF">AADG42_08155</name>
</gene>
<dbReference type="GO" id="GO:0003910">
    <property type="term" value="F:DNA ligase (ATP) activity"/>
    <property type="evidence" value="ECO:0007669"/>
    <property type="project" value="UniProtKB-EC"/>
</dbReference>
<evidence type="ECO:0000313" key="3">
    <source>
        <dbReference type="Proteomes" id="UP001442841"/>
    </source>
</evidence>
<dbReference type="PANTHER" id="PTHR42705:SF2">
    <property type="entry name" value="BIFUNCTIONAL NON-HOMOLOGOUS END JOINING PROTEIN LIGD"/>
    <property type="match status" value="1"/>
</dbReference>
<dbReference type="NCBIfam" id="TIGR02778">
    <property type="entry name" value="ligD_pol"/>
    <property type="match status" value="1"/>
</dbReference>
<protein>
    <submittedName>
        <fullName evidence="2">Non-homologous end-joining DNA ligase</fullName>
        <ecNumber evidence="2">6.5.1.1</ecNumber>
    </submittedName>
</protein>
<dbReference type="Gene3D" id="3.90.920.10">
    <property type="entry name" value="DNA primase, PRIM domain"/>
    <property type="match status" value="1"/>
</dbReference>
<accession>A0ABZ3FMJ8</accession>
<dbReference type="RefSeq" id="WP_425308718.1">
    <property type="nucleotide sequence ID" value="NZ_CP154795.1"/>
</dbReference>
<feature type="domain" description="DNA ligase D polymerase" evidence="1">
    <location>
        <begin position="32"/>
        <end position="299"/>
    </location>
</feature>
<keyword evidence="2" id="KW-0436">Ligase</keyword>
<keyword evidence="3" id="KW-1185">Reference proteome</keyword>
<dbReference type="InterPro" id="IPR014145">
    <property type="entry name" value="LigD_pol_dom"/>
</dbReference>
<organism evidence="2 3">
    <name type="scientific">Ammonicoccus fulvus</name>
    <dbReference type="NCBI Taxonomy" id="3138240"/>
    <lineage>
        <taxon>Bacteria</taxon>
        <taxon>Bacillati</taxon>
        <taxon>Actinomycetota</taxon>
        <taxon>Actinomycetes</taxon>
        <taxon>Propionibacteriales</taxon>
        <taxon>Propionibacteriaceae</taxon>
        <taxon>Ammonicoccus</taxon>
    </lineage>
</organism>
<dbReference type="Proteomes" id="UP001442841">
    <property type="component" value="Chromosome"/>
</dbReference>
<name>A0ABZ3FMJ8_9ACTN</name>
<dbReference type="PANTHER" id="PTHR42705">
    <property type="entry name" value="BIFUNCTIONAL NON-HOMOLOGOUS END JOINING PROTEIN LIGD"/>
    <property type="match status" value="1"/>
</dbReference>
<dbReference type="InterPro" id="IPR052171">
    <property type="entry name" value="NHEJ_LigD"/>
</dbReference>
<dbReference type="CDD" id="cd04861">
    <property type="entry name" value="LigD_Pol_like"/>
    <property type="match status" value="1"/>
</dbReference>
<dbReference type="Pfam" id="PF21686">
    <property type="entry name" value="LigD_Prim-Pol"/>
    <property type="match status" value="1"/>
</dbReference>
<dbReference type="EMBL" id="CP154795">
    <property type="protein sequence ID" value="XAN07267.1"/>
    <property type="molecule type" value="Genomic_DNA"/>
</dbReference>
<evidence type="ECO:0000259" key="1">
    <source>
        <dbReference type="Pfam" id="PF21686"/>
    </source>
</evidence>
<sequence length="318" mass="34295">MAARSEIRTEVEGRLLTLTNLEKVLYPDYGFTKGEVIDYYLRVAPTLLPHVADRALTRVRFPDGVGPGAFSFFEKNLPAGCPEWVTRRTVVGSEGDIVYLVADSTASLVYLANLAALELHVPQWRFGDGSEKTDLRDPDRAPRSTTLVVDLDPGEGLPPDRLAHAAQLVGGLLATDGLLPLVKSSGSKGLQVYAAIAPTPGPAVVAYAKTLAELLARREPDLFVATVTVAERAGKVFLDYNQNLTGRNTVAPYSLRGRAFPGVSTPMTWDEVAAITDATDFRFGPQDVLARIDDHGDLFADLLDPGEAPELPAPRQSS</sequence>
<evidence type="ECO:0000313" key="2">
    <source>
        <dbReference type="EMBL" id="XAN07267.1"/>
    </source>
</evidence>